<reference evidence="3 4" key="1">
    <citation type="journal article" date="2012" name="J. Bacteriol.">
        <title>Complete genome sequence of a thermophilic methanogen, Methanocella conradii HZ254, isolated from Chinese rice field soil.</title>
        <authorList>
            <person name="Lu Z."/>
            <person name="Lu Y."/>
        </authorList>
    </citation>
    <scope>NUCLEOTIDE SEQUENCE [LARGE SCALE GENOMIC DNA]</scope>
    <source>
        <strain evidence="4">DSM 24694 / JCM 17849 / CGMCC 1.5162 / HZ254</strain>
    </source>
</reference>
<dbReference type="InterPro" id="IPR011146">
    <property type="entry name" value="HIT-like"/>
</dbReference>
<evidence type="ECO:0000313" key="3">
    <source>
        <dbReference type="EMBL" id="AFC99554.1"/>
    </source>
</evidence>
<organism evidence="3 4">
    <name type="scientific">Methanocella conradii (strain DSM 24694 / JCM 17849 / CGMCC 1.5162 / HZ254)</name>
    <dbReference type="NCBI Taxonomy" id="1041930"/>
    <lineage>
        <taxon>Archaea</taxon>
        <taxon>Methanobacteriati</taxon>
        <taxon>Methanobacteriota</taxon>
        <taxon>Stenosarchaea group</taxon>
        <taxon>Methanomicrobia</taxon>
        <taxon>Methanocellales</taxon>
        <taxon>Methanocellaceae</taxon>
        <taxon>Methanocella</taxon>
    </lineage>
</organism>
<keyword evidence="4" id="KW-1185">Reference proteome</keyword>
<dbReference type="SUPFAM" id="SSF54197">
    <property type="entry name" value="HIT-like"/>
    <property type="match status" value="1"/>
</dbReference>
<evidence type="ECO:0000256" key="1">
    <source>
        <dbReference type="PROSITE-ProRule" id="PRU00464"/>
    </source>
</evidence>
<accession>H8I9D6</accession>
<dbReference type="GO" id="GO:0016787">
    <property type="term" value="F:hydrolase activity"/>
    <property type="evidence" value="ECO:0007669"/>
    <property type="project" value="UniProtKB-KW"/>
</dbReference>
<dbReference type="Gene3D" id="3.30.428.10">
    <property type="entry name" value="HIT-like"/>
    <property type="match status" value="1"/>
</dbReference>
<protein>
    <submittedName>
        <fullName evidence="3">Diadenosine tetraphosphate (Ap4A) hydrolase and other HIT family hydrolase</fullName>
    </submittedName>
</protein>
<keyword evidence="3" id="KW-0378">Hydrolase</keyword>
<dbReference type="eggNOG" id="arCOG00419">
    <property type="taxonomic scope" value="Archaea"/>
</dbReference>
<dbReference type="HOGENOM" id="CLU_1357907_0_0_2"/>
<dbReference type="STRING" id="1041930.Mtc_0793"/>
<dbReference type="EMBL" id="CP003243">
    <property type="protein sequence ID" value="AFC99554.1"/>
    <property type="molecule type" value="Genomic_DNA"/>
</dbReference>
<dbReference type="AlphaFoldDB" id="H8I9D6"/>
<sequence length="201" mass="23341">MPEIEDLLPLFSKSVLERSAGLTLPYKAKVDPECSFCRKNRQVYLAEDEYEHPEPTFIKRLPVSVAALSYEQDYPGRTAIILRDHETSMSYLLEHKLLLFIAFMEDVSAVAEAIYKACKPVKVNYAVFMNMHDHFHMHLIPRYGWEGENLRKPPLFRGVDKLDPDFDYRSLALKIRHNIPGNSSQFSEYMERMIDAGLPEK</sequence>
<gene>
    <name evidence="3" type="ordered locus">Mtc_0793</name>
</gene>
<evidence type="ECO:0000313" key="4">
    <source>
        <dbReference type="Proteomes" id="UP000005233"/>
    </source>
</evidence>
<dbReference type="PROSITE" id="PS51084">
    <property type="entry name" value="HIT_2"/>
    <property type="match status" value="1"/>
</dbReference>
<dbReference type="InterPro" id="IPR036265">
    <property type="entry name" value="HIT-like_sf"/>
</dbReference>
<dbReference type="RefSeq" id="WP_014405393.1">
    <property type="nucleotide sequence ID" value="NC_017034.1"/>
</dbReference>
<dbReference type="KEGG" id="mez:Mtc_0793"/>
<feature type="short sequence motif" description="Histidine triad motif" evidence="1">
    <location>
        <begin position="134"/>
        <end position="138"/>
    </location>
</feature>
<name>H8I9D6_METCZ</name>
<dbReference type="GeneID" id="11970688"/>
<feature type="domain" description="HIT" evidence="2">
    <location>
        <begin position="43"/>
        <end position="150"/>
    </location>
</feature>
<proteinExistence type="predicted"/>
<evidence type="ECO:0000259" key="2">
    <source>
        <dbReference type="PROSITE" id="PS51084"/>
    </source>
</evidence>
<dbReference type="Proteomes" id="UP000005233">
    <property type="component" value="Chromosome"/>
</dbReference>